<dbReference type="InterPro" id="IPR000866">
    <property type="entry name" value="AhpC/TSA"/>
</dbReference>
<dbReference type="GO" id="GO:0016209">
    <property type="term" value="F:antioxidant activity"/>
    <property type="evidence" value="ECO:0007669"/>
    <property type="project" value="InterPro"/>
</dbReference>
<evidence type="ECO:0000313" key="6">
    <source>
        <dbReference type="EMBL" id="CAG5018269.1"/>
    </source>
</evidence>
<evidence type="ECO:0000313" key="7">
    <source>
        <dbReference type="Proteomes" id="UP000680038"/>
    </source>
</evidence>
<evidence type="ECO:0000259" key="5">
    <source>
        <dbReference type="PROSITE" id="PS51352"/>
    </source>
</evidence>
<dbReference type="GO" id="GO:0030313">
    <property type="term" value="C:cell envelope"/>
    <property type="evidence" value="ECO:0007669"/>
    <property type="project" value="UniProtKB-SubCell"/>
</dbReference>
<dbReference type="PANTHER" id="PTHR42852">
    <property type="entry name" value="THIOL:DISULFIDE INTERCHANGE PROTEIN DSBE"/>
    <property type="match status" value="1"/>
</dbReference>
<dbReference type="InterPro" id="IPR050553">
    <property type="entry name" value="Thioredoxin_ResA/DsbE_sf"/>
</dbReference>
<comment type="subcellular location">
    <subcellularLocation>
        <location evidence="1">Cell envelope</location>
    </subcellularLocation>
</comment>
<gene>
    <name evidence="6" type="primary">resA_17</name>
    <name evidence="6" type="ORF">DYBT9275_05968</name>
</gene>
<dbReference type="CDD" id="cd02966">
    <property type="entry name" value="TlpA_like_family"/>
    <property type="match status" value="1"/>
</dbReference>
<dbReference type="InterPro" id="IPR036249">
    <property type="entry name" value="Thioredoxin-like_sf"/>
</dbReference>
<organism evidence="6 7">
    <name type="scientific">Dyadobacter helix</name>
    <dbReference type="NCBI Taxonomy" id="2822344"/>
    <lineage>
        <taxon>Bacteria</taxon>
        <taxon>Pseudomonadati</taxon>
        <taxon>Bacteroidota</taxon>
        <taxon>Cytophagia</taxon>
        <taxon>Cytophagales</taxon>
        <taxon>Spirosomataceae</taxon>
        <taxon>Dyadobacter</taxon>
    </lineage>
</organism>
<keyword evidence="4" id="KW-0676">Redox-active center</keyword>
<protein>
    <submittedName>
        <fullName evidence="6">Thiol-disulfide oxidoreductase ResA</fullName>
    </submittedName>
</protein>
<dbReference type="Proteomes" id="UP000680038">
    <property type="component" value="Unassembled WGS sequence"/>
</dbReference>
<keyword evidence="7" id="KW-1185">Reference proteome</keyword>
<accession>A0A916JHS3</accession>
<evidence type="ECO:0000256" key="2">
    <source>
        <dbReference type="ARBA" id="ARBA00022748"/>
    </source>
</evidence>
<proteinExistence type="predicted"/>
<dbReference type="Gene3D" id="3.40.30.10">
    <property type="entry name" value="Glutaredoxin"/>
    <property type="match status" value="1"/>
</dbReference>
<dbReference type="InterPro" id="IPR013766">
    <property type="entry name" value="Thioredoxin_domain"/>
</dbReference>
<feature type="domain" description="Thioredoxin" evidence="5">
    <location>
        <begin position="199"/>
        <end position="339"/>
    </location>
</feature>
<dbReference type="EMBL" id="CAJRAF010000004">
    <property type="protein sequence ID" value="CAG5018269.1"/>
    <property type="molecule type" value="Genomic_DNA"/>
</dbReference>
<reference evidence="6" key="1">
    <citation type="submission" date="2021-04" db="EMBL/GenBank/DDBJ databases">
        <authorList>
            <person name="Rodrigo-Torres L."/>
            <person name="Arahal R. D."/>
            <person name="Lucena T."/>
        </authorList>
    </citation>
    <scope>NUCLEOTIDE SEQUENCE</scope>
    <source>
        <strain evidence="6">CECT 9275</strain>
    </source>
</reference>
<evidence type="ECO:0000256" key="3">
    <source>
        <dbReference type="ARBA" id="ARBA00023157"/>
    </source>
</evidence>
<name>A0A916JHS3_9BACT</name>
<dbReference type="SUPFAM" id="SSF52833">
    <property type="entry name" value="Thioredoxin-like"/>
    <property type="match status" value="1"/>
</dbReference>
<sequence length="339" mass="38948">MLTNLSGVTAQQYKLMGHILGLGRMPVIFSYSQNGNGKSDTVFASDDRFVYLPKPSDDGLISIYITGGRYTHFWYEATDISLSGNIEKPYQLHIEGGALNTMYNKYQENINWFYLDKKQNQPDSLLPAIEEEKRRATVQFIRENRAVYPSAYLLYWLTIRDERYADDYEKMFENLSNQVRNSYYGKKLTLRFETLRNQPVVGRKAPPFSLTDSKGQKVQLSAFKGKYVLLDFWGHWCSPCIKSIPALKNINEKYAGKLTIIGIAAENADDKQKWLKTIETHKLNWTQLSEFEGGEGEVNTKYNILQFPTYLVLNKEGTVVGRTSAISELEEVLKSINDF</sequence>
<keyword evidence="2" id="KW-0201">Cytochrome c-type biogenesis</keyword>
<dbReference type="PROSITE" id="PS51352">
    <property type="entry name" value="THIOREDOXIN_2"/>
    <property type="match status" value="1"/>
</dbReference>
<keyword evidence="3" id="KW-1015">Disulfide bond</keyword>
<dbReference type="GO" id="GO:0017004">
    <property type="term" value="P:cytochrome complex assembly"/>
    <property type="evidence" value="ECO:0007669"/>
    <property type="project" value="UniProtKB-KW"/>
</dbReference>
<dbReference type="Pfam" id="PF00578">
    <property type="entry name" value="AhpC-TSA"/>
    <property type="match status" value="1"/>
</dbReference>
<evidence type="ECO:0000256" key="1">
    <source>
        <dbReference type="ARBA" id="ARBA00004196"/>
    </source>
</evidence>
<comment type="caution">
    <text evidence="6">The sequence shown here is derived from an EMBL/GenBank/DDBJ whole genome shotgun (WGS) entry which is preliminary data.</text>
</comment>
<dbReference type="PANTHER" id="PTHR42852:SF6">
    <property type="entry name" value="THIOL:DISULFIDE INTERCHANGE PROTEIN DSBE"/>
    <property type="match status" value="1"/>
</dbReference>
<evidence type="ECO:0000256" key="4">
    <source>
        <dbReference type="ARBA" id="ARBA00023284"/>
    </source>
</evidence>
<dbReference type="RefSeq" id="WP_215242277.1">
    <property type="nucleotide sequence ID" value="NZ_CAJRAF010000004.1"/>
</dbReference>
<dbReference type="AlphaFoldDB" id="A0A916JHS3"/>
<dbReference type="GO" id="GO:0016491">
    <property type="term" value="F:oxidoreductase activity"/>
    <property type="evidence" value="ECO:0007669"/>
    <property type="project" value="InterPro"/>
</dbReference>